<evidence type="ECO:0000256" key="1">
    <source>
        <dbReference type="SAM" id="Phobius"/>
    </source>
</evidence>
<dbReference type="Proteomes" id="UP000432715">
    <property type="component" value="Unassembled WGS sequence"/>
</dbReference>
<comment type="caution">
    <text evidence="2">The sequence shown here is derived from an EMBL/GenBank/DDBJ whole genome shotgun (WGS) entry which is preliminary data.</text>
</comment>
<feature type="transmembrane region" description="Helical" evidence="1">
    <location>
        <begin position="39"/>
        <end position="62"/>
    </location>
</feature>
<feature type="transmembrane region" description="Helical" evidence="1">
    <location>
        <begin position="195"/>
        <end position="215"/>
    </location>
</feature>
<feature type="transmembrane region" description="Helical" evidence="1">
    <location>
        <begin position="74"/>
        <end position="94"/>
    </location>
</feature>
<keyword evidence="1" id="KW-1133">Transmembrane helix</keyword>
<accession>A0A6I0F9S6</accession>
<keyword evidence="3" id="KW-1185">Reference proteome</keyword>
<feature type="transmembrane region" description="Helical" evidence="1">
    <location>
        <begin position="172"/>
        <end position="189"/>
    </location>
</feature>
<name>A0A6I0F9S6_9FIRM</name>
<evidence type="ECO:0000313" key="2">
    <source>
        <dbReference type="EMBL" id="KAB3533496.1"/>
    </source>
</evidence>
<dbReference type="OrthoDB" id="9834983at2"/>
<feature type="transmembrane region" description="Helical" evidence="1">
    <location>
        <begin position="115"/>
        <end position="140"/>
    </location>
</feature>
<evidence type="ECO:0000313" key="3">
    <source>
        <dbReference type="Proteomes" id="UP000432715"/>
    </source>
</evidence>
<gene>
    <name evidence="2" type="ORF">F8154_10870</name>
</gene>
<feature type="transmembrane region" description="Helical" evidence="1">
    <location>
        <begin position="146"/>
        <end position="165"/>
    </location>
</feature>
<dbReference type="RefSeq" id="WP_151861639.1">
    <property type="nucleotide sequence ID" value="NZ_WBZC01000040.1"/>
</dbReference>
<protein>
    <submittedName>
        <fullName evidence="2">Uncharacterized protein</fullName>
    </submittedName>
</protein>
<keyword evidence="1" id="KW-0472">Membrane</keyword>
<dbReference type="EMBL" id="WBZC01000040">
    <property type="protein sequence ID" value="KAB3533496.1"/>
    <property type="molecule type" value="Genomic_DNA"/>
</dbReference>
<proteinExistence type="predicted"/>
<dbReference type="AlphaFoldDB" id="A0A6I0F9S6"/>
<sequence length="222" mass="25050">MSKKIEMEKLVDDLVFIKQAIRKNNNVFKYFSVSRAMKWVLLYAGILIISLSLLINTIITRYASWQLAPTGLKLLIYGAAIVGLLVIVVIKLRTIVKAAKSVESDMSVVKLIKEVYTGQTLMIIIPYFISIVLIITFFNQQDLNHFIAPFLAVLFGLLTNSLVNVFHVKEMIVMGDWLILTGFIALFFLNPLNPAIIVALTFGLGCIIMYLAILFSTKREEE</sequence>
<organism evidence="2 3">
    <name type="scientific">Alkaliphilus pronyensis</name>
    <dbReference type="NCBI Taxonomy" id="1482732"/>
    <lineage>
        <taxon>Bacteria</taxon>
        <taxon>Bacillati</taxon>
        <taxon>Bacillota</taxon>
        <taxon>Clostridia</taxon>
        <taxon>Peptostreptococcales</taxon>
        <taxon>Natronincolaceae</taxon>
        <taxon>Alkaliphilus</taxon>
    </lineage>
</organism>
<reference evidence="2 3" key="1">
    <citation type="submission" date="2019-10" db="EMBL/GenBank/DDBJ databases">
        <title>Alkaliphilus serpentinus sp. nov. and Alkaliphilus pronyensis sp. nov., two novel anaerobic alkaliphilic species isolated from the serpentinized-hosted hydrothermal field of the Prony Bay (New Caledonia).</title>
        <authorList>
            <person name="Postec A."/>
        </authorList>
    </citation>
    <scope>NUCLEOTIDE SEQUENCE [LARGE SCALE GENOMIC DNA]</scope>
    <source>
        <strain evidence="2 3">LacV</strain>
    </source>
</reference>
<keyword evidence="1" id="KW-0812">Transmembrane</keyword>